<evidence type="ECO:0000313" key="2">
    <source>
        <dbReference type="Proteomes" id="UP000028961"/>
    </source>
</evidence>
<proteinExistence type="predicted"/>
<name>A0A076G665_9CAUD</name>
<evidence type="ECO:0008006" key="3">
    <source>
        <dbReference type="Google" id="ProtNLM"/>
    </source>
</evidence>
<dbReference type="Proteomes" id="UP000028961">
    <property type="component" value="Segment"/>
</dbReference>
<dbReference type="GeneID" id="22475479"/>
<dbReference type="EMBL" id="KM190144">
    <property type="protein sequence ID" value="AII27681.1"/>
    <property type="molecule type" value="Genomic_DNA"/>
</dbReference>
<dbReference type="RefSeq" id="YP_009111212.1">
    <property type="nucleotide sequence ID" value="NC_025830.1"/>
</dbReference>
<dbReference type="KEGG" id="vg:22475479"/>
<keyword evidence="2" id="KW-1185">Reference proteome</keyword>
<sequence length="49" mass="5444">MDKNVKILTGTSISELESKLNTWFRKGYCISGGISVCNGWYMAVVAKPF</sequence>
<gene>
    <name evidence="1" type="ORF">Av05_00138</name>
</gene>
<dbReference type="OrthoDB" id="28767at10239"/>
<reference evidence="1 2" key="1">
    <citation type="journal article" date="2015" name="Genome Announc.">
        <title>Genomic Analysis of Broad-Host-Range Enterobacteriophage Av-05.</title>
        <authorList>
            <person name="Amarillas L."/>
            <person name="Lopez-Cuevas O."/>
            <person name="Leon-Felix J."/>
            <person name="Castro-Del Campo N."/>
            <person name="Gerba C.P."/>
            <person name="Chaidez C."/>
        </authorList>
    </citation>
    <scope>NUCLEOTIDE SEQUENCE [LARGE SCALE GENOMIC DNA]</scope>
</reference>
<protein>
    <recommendedName>
        <fullName evidence="3">DUF1737 domain-containing protein</fullName>
    </recommendedName>
</protein>
<organism evidence="1 2">
    <name type="scientific">Escherichia phage Av-05</name>
    <dbReference type="NCBI Taxonomy" id="1527519"/>
    <lineage>
        <taxon>Viruses</taxon>
        <taxon>Duplodnaviria</taxon>
        <taxon>Heunggongvirae</taxon>
        <taxon>Uroviricota</taxon>
        <taxon>Caudoviricetes</taxon>
        <taxon>Vequintavirinae</taxon>
        <taxon>Avunavirus</taxon>
        <taxon>Avunavirus Av05</taxon>
    </lineage>
</organism>
<evidence type="ECO:0000313" key="1">
    <source>
        <dbReference type="EMBL" id="AII27681.1"/>
    </source>
</evidence>
<accession>A0A076G665</accession>